<keyword evidence="2" id="KW-1185">Reference proteome</keyword>
<proteinExistence type="predicted"/>
<dbReference type="AlphaFoldDB" id="A0ABD0MA78"/>
<reference evidence="1 2" key="1">
    <citation type="submission" date="2024-05" db="EMBL/GenBank/DDBJ databases">
        <title>Genome sequencing and assembly of Indian major carp, Cirrhinus mrigala (Hamilton, 1822).</title>
        <authorList>
            <person name="Mohindra V."/>
            <person name="Chowdhury L.M."/>
            <person name="Lal K."/>
            <person name="Jena J.K."/>
        </authorList>
    </citation>
    <scope>NUCLEOTIDE SEQUENCE [LARGE SCALE GENOMIC DNA]</scope>
    <source>
        <strain evidence="1">CM1030</strain>
        <tissue evidence="1">Blood</tissue>
    </source>
</reference>
<evidence type="ECO:0000313" key="2">
    <source>
        <dbReference type="Proteomes" id="UP001529510"/>
    </source>
</evidence>
<organism evidence="1 2">
    <name type="scientific">Cirrhinus mrigala</name>
    <name type="common">Mrigala</name>
    <dbReference type="NCBI Taxonomy" id="683832"/>
    <lineage>
        <taxon>Eukaryota</taxon>
        <taxon>Metazoa</taxon>
        <taxon>Chordata</taxon>
        <taxon>Craniata</taxon>
        <taxon>Vertebrata</taxon>
        <taxon>Euteleostomi</taxon>
        <taxon>Actinopterygii</taxon>
        <taxon>Neopterygii</taxon>
        <taxon>Teleostei</taxon>
        <taxon>Ostariophysi</taxon>
        <taxon>Cypriniformes</taxon>
        <taxon>Cyprinidae</taxon>
        <taxon>Labeoninae</taxon>
        <taxon>Labeonini</taxon>
        <taxon>Cirrhinus</taxon>
    </lineage>
</organism>
<evidence type="ECO:0000313" key="1">
    <source>
        <dbReference type="EMBL" id="KAL0146558.1"/>
    </source>
</evidence>
<protein>
    <submittedName>
        <fullName evidence="1">Uncharacterized protein</fullName>
    </submittedName>
</protein>
<name>A0ABD0MA78_CIRMR</name>
<sequence length="440" mass="50135">MAEALAAPKTPERNIAIMGDLTLALRKVKRGPCLSEFLHEPLENVKYEVHLSGNRVCRYNFDKTNREVRLSVVDTDERFTCDTCNDPELFFTAKDWCLFYNYVWRDLKDDSDDPLFVGAWNGMTPGMRYRVLGDHINKYGDDYIYILCTEHTLGLPERVRSISVEDHLKYYTIKFLFQWKDVPVLEDIFGKIDKLFKWCEALDRPTRLSKEKKAFSRHPTNMSQENTSFPLNVACADDPTTTVLTTDNTTWLNKFCTELGYHNLAFLARYRPPNAGAQGDGSLAGTTSAGTLDTVDGCIGVTGHKIIKAVVAIILEHLIDGELRRFCYGCEHDHPSQIQHSCLYEAPAYFFLGCFEELSQKLFKPDLKSILARTLKLFGLTPHLQRIQGVVDCVLCELRDEMYIVEGLAELRKKLVDETCEQAIYDAVDSWKKSASADSD</sequence>
<gene>
    <name evidence="1" type="ORF">M9458_058189</name>
</gene>
<comment type="caution">
    <text evidence="1">The sequence shown here is derived from an EMBL/GenBank/DDBJ whole genome shotgun (WGS) entry which is preliminary data.</text>
</comment>
<accession>A0ABD0MA78</accession>
<dbReference type="Proteomes" id="UP001529510">
    <property type="component" value="Unassembled WGS sequence"/>
</dbReference>
<dbReference type="EMBL" id="JAMKFB020000915">
    <property type="protein sequence ID" value="KAL0146558.1"/>
    <property type="molecule type" value="Genomic_DNA"/>
</dbReference>